<feature type="compositionally biased region" description="Acidic residues" evidence="4">
    <location>
        <begin position="1"/>
        <end position="19"/>
    </location>
</feature>
<feature type="domain" description="RRM" evidence="5">
    <location>
        <begin position="228"/>
        <end position="305"/>
    </location>
</feature>
<evidence type="ECO:0000256" key="1">
    <source>
        <dbReference type="ARBA" id="ARBA00022737"/>
    </source>
</evidence>
<protein>
    <submittedName>
        <fullName evidence="6">RNA-binding protein musashi/mRNA cleavage and polyadenylation factor I complex, subunit HRP1</fullName>
    </submittedName>
</protein>
<keyword evidence="2 3" id="KW-0694">RNA-binding</keyword>
<dbReference type="InterPro" id="IPR035979">
    <property type="entry name" value="RBD_domain_sf"/>
</dbReference>
<feature type="region of interest" description="Disordered" evidence="4">
    <location>
        <begin position="299"/>
        <end position="351"/>
    </location>
</feature>
<dbReference type="SMART" id="SM00360">
    <property type="entry name" value="RRM"/>
    <property type="match status" value="2"/>
</dbReference>
<accession>A0A0P1BLL3</accession>
<dbReference type="AlphaFoldDB" id="A0A0P1BLL3"/>
<sequence length="575" mass="61614">MAPNDPDDLYSDLYGEEGDIGANVVDEQNHTNNDDIYGSSSTANKSGPDSSATTHAQSTTSRSFIPPPPSGKGAGSFIPPDPKKEPLRESATPVPVPVQAAIYNDNARIQSTQSAVQRVSQPDSTTNTSGTIHRVMPHEMPDDGKMFVGGLSWDTTDEALAKHFSQYGKVTHCTIMREPGSGRSRGFAFLRFADPSTVNVVMVKEHFLDGKLIDPKRAVPRGDSQKTLRCFVGSIPQTATSESFRRTFEPFGEVTESNLMMDNQTGRPRGYGFVSFTTEESAERLLASQPLYLDGKQIEVKKAQPRSDRNADNGRRTNVRDVQSQRDAGSSTGGDNSSSLPTGIGMGMTNGGAFDPQAMAQFFQQTGWGNNFNPMMFQQMMMGGAMGGMPGMMGGMGMPGMMGMPNMGGMGMQGGYQGQMGQNGMGGGGGGGDNYGHSSSWGQAGAGCGNANGRSTHRGSPMDRATGSGSRDGDRYHSSSAAHDQSRGGRSPVPPQTHALPRRPEASLPPRPNMSARGISSSERHSAQPGEGEQLNQQQQHGRRSRSPQAREDSSRTRERSPRRGGDYGQRQGRW</sequence>
<dbReference type="STRING" id="401625.A0A0P1BLL3"/>
<dbReference type="GO" id="GO:0006417">
    <property type="term" value="P:regulation of translation"/>
    <property type="evidence" value="ECO:0007669"/>
    <property type="project" value="TreeGrafter"/>
</dbReference>
<dbReference type="EMBL" id="CCYA01000391">
    <property type="protein sequence ID" value="CEH16787.1"/>
    <property type="molecule type" value="Genomic_DNA"/>
</dbReference>
<dbReference type="Gene3D" id="3.30.70.330">
    <property type="match status" value="2"/>
</dbReference>
<dbReference type="PANTHER" id="PTHR48032:SF6">
    <property type="entry name" value="RNA-BINDING (RRM_RBD_RNP MOTIFS) FAMILY PROTEIN"/>
    <property type="match status" value="1"/>
</dbReference>
<feature type="compositionally biased region" description="Basic and acidic residues" evidence="4">
    <location>
        <begin position="299"/>
        <end position="319"/>
    </location>
</feature>
<dbReference type="InterPro" id="IPR012677">
    <property type="entry name" value="Nucleotide-bd_a/b_plait_sf"/>
</dbReference>
<reference evidence="6 7" key="1">
    <citation type="submission" date="2014-09" db="EMBL/GenBank/DDBJ databases">
        <authorList>
            <person name="Magalhaes I.L.F."/>
            <person name="Oliveira U."/>
            <person name="Santos F.R."/>
            <person name="Vidigal T.H.D.A."/>
            <person name="Brescovit A.D."/>
            <person name="Santos A.J."/>
        </authorList>
    </citation>
    <scope>NUCLEOTIDE SEQUENCE [LARGE SCALE GENOMIC DNA]</scope>
</reference>
<name>A0A0P1BLL3_9BASI</name>
<feature type="compositionally biased region" description="Basic and acidic residues" evidence="4">
    <location>
        <begin position="549"/>
        <end position="566"/>
    </location>
</feature>
<evidence type="ECO:0000313" key="6">
    <source>
        <dbReference type="EMBL" id="CEH16787.1"/>
    </source>
</evidence>
<feature type="region of interest" description="Disordered" evidence="4">
    <location>
        <begin position="1"/>
        <end position="92"/>
    </location>
</feature>
<evidence type="ECO:0000259" key="5">
    <source>
        <dbReference type="PROSITE" id="PS50102"/>
    </source>
</evidence>
<keyword evidence="7" id="KW-1185">Reference proteome</keyword>
<dbReference type="Proteomes" id="UP000054845">
    <property type="component" value="Unassembled WGS sequence"/>
</dbReference>
<feature type="region of interest" description="Disordered" evidence="4">
    <location>
        <begin position="114"/>
        <end position="141"/>
    </location>
</feature>
<organism evidence="6 7">
    <name type="scientific">Ceraceosorus bombacis</name>
    <dbReference type="NCBI Taxonomy" id="401625"/>
    <lineage>
        <taxon>Eukaryota</taxon>
        <taxon>Fungi</taxon>
        <taxon>Dikarya</taxon>
        <taxon>Basidiomycota</taxon>
        <taxon>Ustilaginomycotina</taxon>
        <taxon>Exobasidiomycetes</taxon>
        <taxon>Ceraceosorales</taxon>
        <taxon>Ceraceosoraceae</taxon>
        <taxon>Ceraceosorus</taxon>
    </lineage>
</organism>
<dbReference type="Pfam" id="PF00076">
    <property type="entry name" value="RRM_1"/>
    <property type="match status" value="2"/>
</dbReference>
<evidence type="ECO:0000256" key="3">
    <source>
        <dbReference type="PROSITE-ProRule" id="PRU00176"/>
    </source>
</evidence>
<dbReference type="InterPro" id="IPR000504">
    <property type="entry name" value="RRM_dom"/>
</dbReference>
<dbReference type="PROSITE" id="PS50102">
    <property type="entry name" value="RRM"/>
    <property type="match status" value="2"/>
</dbReference>
<keyword evidence="1" id="KW-0677">Repeat</keyword>
<dbReference type="PANTHER" id="PTHR48032">
    <property type="entry name" value="RNA-BINDING PROTEIN MUSASHI HOMOLOG RBP6"/>
    <property type="match status" value="1"/>
</dbReference>
<feature type="compositionally biased region" description="Polar residues" evidence="4">
    <location>
        <begin position="320"/>
        <end position="341"/>
    </location>
</feature>
<feature type="domain" description="RRM" evidence="5">
    <location>
        <begin position="144"/>
        <end position="226"/>
    </location>
</feature>
<feature type="compositionally biased region" description="Polar residues" evidence="4">
    <location>
        <begin position="114"/>
        <end position="131"/>
    </location>
</feature>
<feature type="compositionally biased region" description="Polar residues" evidence="4">
    <location>
        <begin position="38"/>
        <end position="49"/>
    </location>
</feature>
<evidence type="ECO:0000256" key="2">
    <source>
        <dbReference type="ARBA" id="ARBA00022884"/>
    </source>
</evidence>
<dbReference type="OrthoDB" id="1875751at2759"/>
<feature type="region of interest" description="Disordered" evidence="4">
    <location>
        <begin position="446"/>
        <end position="575"/>
    </location>
</feature>
<dbReference type="GO" id="GO:0003729">
    <property type="term" value="F:mRNA binding"/>
    <property type="evidence" value="ECO:0007669"/>
    <property type="project" value="TreeGrafter"/>
</dbReference>
<evidence type="ECO:0000256" key="4">
    <source>
        <dbReference type="SAM" id="MobiDB-lite"/>
    </source>
</evidence>
<dbReference type="SUPFAM" id="SSF54928">
    <property type="entry name" value="RNA-binding domain, RBD"/>
    <property type="match status" value="2"/>
</dbReference>
<evidence type="ECO:0000313" key="7">
    <source>
        <dbReference type="Proteomes" id="UP000054845"/>
    </source>
</evidence>
<dbReference type="FunFam" id="3.30.70.330:FF:000025">
    <property type="entry name" value="RNA-binding protein Musashi homolog 2 isoform X1"/>
    <property type="match status" value="1"/>
</dbReference>
<feature type="compositionally biased region" description="Low complexity" evidence="4">
    <location>
        <begin position="50"/>
        <end position="63"/>
    </location>
</feature>
<proteinExistence type="predicted"/>